<dbReference type="PANTHER" id="PTHR37945:SF1">
    <property type="entry name" value="EXTRACELLULAR TUNGSTATE BINDING PROTEIN"/>
    <property type="match status" value="1"/>
</dbReference>
<evidence type="ECO:0000313" key="1">
    <source>
        <dbReference type="EMBL" id="GFZ79562.1"/>
    </source>
</evidence>
<dbReference type="AlphaFoldDB" id="A0A916VJQ5"/>
<dbReference type="SUPFAM" id="SSF53850">
    <property type="entry name" value="Periplasmic binding protein-like II"/>
    <property type="match status" value="1"/>
</dbReference>
<name>A0A916VJQ5_9GAMM</name>
<evidence type="ECO:0000313" key="2">
    <source>
        <dbReference type="Proteomes" id="UP000627715"/>
    </source>
</evidence>
<protein>
    <recommendedName>
        <fullName evidence="3">Tungsten ABC transporter permease</fullName>
    </recommendedName>
</protein>
<sequence>MPGAPYANAQEASVRVAVVGGIEMSGVWSRVVSAAEQALDITINTVMASPKEGIVPAFMNGHAELLLIHGGDETFALQALGYADMLRTWGYNEFAIVGPENDPAGVRGAESGQEAVQRIQAAGQPVMLFRDPGSYNILQKLFEQAGMTPADFTWVADGARRPQQILRQASQRGAYALVGHIPVAFGRMSSPGMEIMVTGDPVMRRAYVIATPGINHPAAESAKVQAARLADFLLSDAGQSAMLPEGAMDDVWILPRAEASIELTRGNEE</sequence>
<dbReference type="Gene3D" id="3.40.190.10">
    <property type="entry name" value="Periplasmic binding protein-like II"/>
    <property type="match status" value="2"/>
</dbReference>
<keyword evidence="2" id="KW-1185">Reference proteome</keyword>
<reference evidence="1" key="2">
    <citation type="submission" date="2020-09" db="EMBL/GenBank/DDBJ databases">
        <authorList>
            <person name="Sun Q."/>
            <person name="Zhou Y."/>
        </authorList>
    </citation>
    <scope>NUCLEOTIDE SEQUENCE</scope>
    <source>
        <strain evidence="1">CGMCC 1.15425</strain>
    </source>
</reference>
<proteinExistence type="predicted"/>
<reference evidence="1" key="1">
    <citation type="journal article" date="2014" name="Int. J. Syst. Evol. Microbiol.">
        <title>Complete genome sequence of Corynebacterium casei LMG S-19264T (=DSM 44701T), isolated from a smear-ripened cheese.</title>
        <authorList>
            <consortium name="US DOE Joint Genome Institute (JGI-PGF)"/>
            <person name="Walter F."/>
            <person name="Albersmeier A."/>
            <person name="Kalinowski J."/>
            <person name="Ruckert C."/>
        </authorList>
    </citation>
    <scope>NUCLEOTIDE SEQUENCE</scope>
    <source>
        <strain evidence="1">CGMCC 1.15425</strain>
    </source>
</reference>
<organism evidence="1 2">
    <name type="scientific">Pseudohongiella nitratireducens</name>
    <dbReference type="NCBI Taxonomy" id="1768907"/>
    <lineage>
        <taxon>Bacteria</taxon>
        <taxon>Pseudomonadati</taxon>
        <taxon>Pseudomonadota</taxon>
        <taxon>Gammaproteobacteria</taxon>
        <taxon>Pseudomonadales</taxon>
        <taxon>Pseudohongiellaceae</taxon>
        <taxon>Pseudohongiella</taxon>
    </lineage>
</organism>
<dbReference type="EMBL" id="BMIY01000010">
    <property type="protein sequence ID" value="GFZ79562.1"/>
    <property type="molecule type" value="Genomic_DNA"/>
</dbReference>
<dbReference type="PANTHER" id="PTHR37945">
    <property type="entry name" value="EXTRACELLULAR TUNGSTATE BINDING PROTEIN"/>
    <property type="match status" value="1"/>
</dbReference>
<evidence type="ECO:0008006" key="3">
    <source>
        <dbReference type="Google" id="ProtNLM"/>
    </source>
</evidence>
<dbReference type="InterPro" id="IPR052738">
    <property type="entry name" value="ABC-Tungstate_binding"/>
</dbReference>
<comment type="caution">
    <text evidence="1">The sequence shown here is derived from an EMBL/GenBank/DDBJ whole genome shotgun (WGS) entry which is preliminary data.</text>
</comment>
<dbReference type="Proteomes" id="UP000627715">
    <property type="component" value="Unassembled WGS sequence"/>
</dbReference>
<accession>A0A916VJQ5</accession>
<gene>
    <name evidence="1" type="ORF">GCM10011403_23280</name>
</gene>